<comment type="caution">
    <text evidence="2">The sequence shown here is derived from an EMBL/GenBank/DDBJ whole genome shotgun (WGS) entry which is preliminary data.</text>
</comment>
<feature type="region of interest" description="Disordered" evidence="1">
    <location>
        <begin position="1"/>
        <end position="27"/>
    </location>
</feature>
<keyword evidence="3" id="KW-1185">Reference proteome</keyword>
<organism evidence="2 3">
    <name type="scientific">Dreissena polymorpha</name>
    <name type="common">Zebra mussel</name>
    <name type="synonym">Mytilus polymorpha</name>
    <dbReference type="NCBI Taxonomy" id="45954"/>
    <lineage>
        <taxon>Eukaryota</taxon>
        <taxon>Metazoa</taxon>
        <taxon>Spiralia</taxon>
        <taxon>Lophotrochozoa</taxon>
        <taxon>Mollusca</taxon>
        <taxon>Bivalvia</taxon>
        <taxon>Autobranchia</taxon>
        <taxon>Heteroconchia</taxon>
        <taxon>Euheterodonta</taxon>
        <taxon>Imparidentia</taxon>
        <taxon>Neoheterodontei</taxon>
        <taxon>Myida</taxon>
        <taxon>Dreissenoidea</taxon>
        <taxon>Dreissenidae</taxon>
        <taxon>Dreissena</taxon>
    </lineage>
</organism>
<dbReference type="AlphaFoldDB" id="A0A9D4BZV8"/>
<gene>
    <name evidence="2" type="ORF">DPMN_057379</name>
</gene>
<proteinExistence type="predicted"/>
<evidence type="ECO:0000256" key="1">
    <source>
        <dbReference type="SAM" id="MobiDB-lite"/>
    </source>
</evidence>
<accession>A0A9D4BZV8</accession>
<reference evidence="2" key="2">
    <citation type="submission" date="2020-11" db="EMBL/GenBank/DDBJ databases">
        <authorList>
            <person name="McCartney M.A."/>
            <person name="Auch B."/>
            <person name="Kono T."/>
            <person name="Mallez S."/>
            <person name="Becker A."/>
            <person name="Gohl D.M."/>
            <person name="Silverstein K.A.T."/>
            <person name="Koren S."/>
            <person name="Bechman K.B."/>
            <person name="Herman A."/>
            <person name="Abrahante J.E."/>
            <person name="Garbe J."/>
        </authorList>
    </citation>
    <scope>NUCLEOTIDE SEQUENCE</scope>
    <source>
        <strain evidence="2">Duluth1</strain>
        <tissue evidence="2">Whole animal</tissue>
    </source>
</reference>
<sequence length="57" mass="6697">MRSRADKEERCAMIKTEARRAQESKRQSRAVEIGTHGAWATWNTLARKLIRVDIWNI</sequence>
<dbReference type="EMBL" id="JAIWYP010000013">
    <property type="protein sequence ID" value="KAH3714683.1"/>
    <property type="molecule type" value="Genomic_DNA"/>
</dbReference>
<reference evidence="2" key="1">
    <citation type="journal article" date="2019" name="bioRxiv">
        <title>The Genome of the Zebra Mussel, Dreissena polymorpha: A Resource for Invasive Species Research.</title>
        <authorList>
            <person name="McCartney M.A."/>
            <person name="Auch B."/>
            <person name="Kono T."/>
            <person name="Mallez S."/>
            <person name="Zhang Y."/>
            <person name="Obille A."/>
            <person name="Becker A."/>
            <person name="Abrahante J.E."/>
            <person name="Garbe J."/>
            <person name="Badalamenti J.P."/>
            <person name="Herman A."/>
            <person name="Mangelson H."/>
            <person name="Liachko I."/>
            <person name="Sullivan S."/>
            <person name="Sone E.D."/>
            <person name="Koren S."/>
            <person name="Silverstein K.A.T."/>
            <person name="Beckman K.B."/>
            <person name="Gohl D.M."/>
        </authorList>
    </citation>
    <scope>NUCLEOTIDE SEQUENCE</scope>
    <source>
        <strain evidence="2">Duluth1</strain>
        <tissue evidence="2">Whole animal</tissue>
    </source>
</reference>
<evidence type="ECO:0000313" key="3">
    <source>
        <dbReference type="Proteomes" id="UP000828390"/>
    </source>
</evidence>
<name>A0A9D4BZV8_DREPO</name>
<evidence type="ECO:0000313" key="2">
    <source>
        <dbReference type="EMBL" id="KAH3714683.1"/>
    </source>
</evidence>
<protein>
    <submittedName>
        <fullName evidence="2">Uncharacterized protein</fullName>
    </submittedName>
</protein>
<feature type="compositionally biased region" description="Basic and acidic residues" evidence="1">
    <location>
        <begin position="1"/>
        <end position="26"/>
    </location>
</feature>
<dbReference type="Proteomes" id="UP000828390">
    <property type="component" value="Unassembled WGS sequence"/>
</dbReference>